<feature type="transmembrane region" description="Helical" evidence="1">
    <location>
        <begin position="25"/>
        <end position="51"/>
    </location>
</feature>
<reference evidence="2 3" key="1">
    <citation type="submission" date="2018-03" db="EMBL/GenBank/DDBJ databases">
        <title>Draft Genome Sequences of the Obligatory Marine Myxobacteria Enhygromyxa salina SWB005.</title>
        <authorList>
            <person name="Poehlein A."/>
            <person name="Moghaddam J.A."/>
            <person name="Harms H."/>
            <person name="Alanjari M."/>
            <person name="Koenig G.M."/>
            <person name="Daniel R."/>
            <person name="Schaeberle T.F."/>
        </authorList>
    </citation>
    <scope>NUCLEOTIDE SEQUENCE [LARGE SCALE GENOMIC DNA]</scope>
    <source>
        <strain evidence="2 3">SWB005</strain>
    </source>
</reference>
<comment type="caution">
    <text evidence="2">The sequence shown here is derived from an EMBL/GenBank/DDBJ whole genome shotgun (WGS) entry which is preliminary data.</text>
</comment>
<dbReference type="EMBL" id="PVNK01000269">
    <property type="protein sequence ID" value="PRP90726.1"/>
    <property type="molecule type" value="Genomic_DNA"/>
</dbReference>
<dbReference type="Proteomes" id="UP000237968">
    <property type="component" value="Unassembled WGS sequence"/>
</dbReference>
<dbReference type="AlphaFoldDB" id="A0A2S9XCZ1"/>
<protein>
    <submittedName>
        <fullName evidence="2">Uncharacterized protein</fullName>
    </submittedName>
</protein>
<accession>A0A2S9XCZ1</accession>
<keyword evidence="1" id="KW-0812">Transmembrane</keyword>
<keyword evidence="3" id="KW-1185">Reference proteome</keyword>
<proteinExistence type="predicted"/>
<sequence>MLVVGAAITGGSTLAALQLALPKLWLAGVSFGGVVVGVLAVAMVHPVWVAIEERSLAKLPFRFKVGKYLKALGKGRKQTKLRLTARFAQTLSPDAKAKILERVGSASGGTSPKFSGSELLVRATLDTYANIRSVSDDTDRYRNHKVHALVRRVLRSLSAIHGQHPVEGVEVSLTSAD</sequence>
<evidence type="ECO:0000313" key="2">
    <source>
        <dbReference type="EMBL" id="PRP90726.1"/>
    </source>
</evidence>
<keyword evidence="1" id="KW-1133">Transmembrane helix</keyword>
<gene>
    <name evidence="2" type="ORF">ENSA5_61600</name>
</gene>
<evidence type="ECO:0000256" key="1">
    <source>
        <dbReference type="SAM" id="Phobius"/>
    </source>
</evidence>
<name>A0A2S9XCZ1_9BACT</name>
<organism evidence="2 3">
    <name type="scientific">Enhygromyxa salina</name>
    <dbReference type="NCBI Taxonomy" id="215803"/>
    <lineage>
        <taxon>Bacteria</taxon>
        <taxon>Pseudomonadati</taxon>
        <taxon>Myxococcota</taxon>
        <taxon>Polyangia</taxon>
        <taxon>Nannocystales</taxon>
        <taxon>Nannocystaceae</taxon>
        <taxon>Enhygromyxa</taxon>
    </lineage>
</organism>
<evidence type="ECO:0000313" key="3">
    <source>
        <dbReference type="Proteomes" id="UP000237968"/>
    </source>
</evidence>
<keyword evidence="1" id="KW-0472">Membrane</keyword>